<dbReference type="RefSeq" id="WP_151691495.1">
    <property type="nucleotide sequence ID" value="NZ_BMGX01000002.1"/>
</dbReference>
<comment type="caution">
    <text evidence="1">The sequence shown here is derived from an EMBL/GenBank/DDBJ whole genome shotgun (WGS) entry which is preliminary data.</text>
</comment>
<dbReference type="AlphaFoldDB" id="A0A6L3ZH28"/>
<keyword evidence="1" id="KW-0449">Lipoprotein</keyword>
<evidence type="ECO:0000313" key="1">
    <source>
        <dbReference type="EMBL" id="KAB2816923.1"/>
    </source>
</evidence>
<gene>
    <name evidence="1" type="ORF">F8C82_00570</name>
</gene>
<sequence length="281" mass="30198">MKKLLIPVAIFTSFIFGIMSCDVIEDPLKDGGVVNPPSNDTVYRNVLIEDFTGHRCKNCPKASKAIEQITDLYGDRVVAIGIHSGPSEFTAPLPPDYPTDFRTADGDAIASFFGGVPAQPIGMVSRLDYTGTGISHFKLYNSWAGESAALIDQLAIAKIEATGTVSGSNLLTDATVTFIGDQNGTYKIAIYLVENDVVAPQLMPDDTRDANYVHHNVLRKAITQPMGDALASGAISDSASFDVNYTTALDASWNTSNLKVICLVIDDANQEVMQVISEDVQ</sequence>
<evidence type="ECO:0000313" key="2">
    <source>
        <dbReference type="Proteomes" id="UP000484164"/>
    </source>
</evidence>
<organism evidence="1 2">
    <name type="scientific">Phaeocystidibacter marisrubri</name>
    <dbReference type="NCBI Taxonomy" id="1577780"/>
    <lineage>
        <taxon>Bacteria</taxon>
        <taxon>Pseudomonadati</taxon>
        <taxon>Bacteroidota</taxon>
        <taxon>Flavobacteriia</taxon>
        <taxon>Flavobacteriales</taxon>
        <taxon>Phaeocystidibacteraceae</taxon>
        <taxon>Phaeocystidibacter</taxon>
    </lineage>
</organism>
<accession>A0A6L3ZH28</accession>
<dbReference type="NCBIfam" id="NF033782">
    <property type="entry name" value="lipoprot_Omp28"/>
    <property type="match status" value="1"/>
</dbReference>
<dbReference type="PROSITE" id="PS51257">
    <property type="entry name" value="PROKAR_LIPOPROTEIN"/>
    <property type="match status" value="1"/>
</dbReference>
<dbReference type="Gene3D" id="2.60.40.10">
    <property type="entry name" value="Immunoglobulins"/>
    <property type="match status" value="1"/>
</dbReference>
<dbReference type="InterPro" id="IPR021615">
    <property type="entry name" value="Omp28"/>
</dbReference>
<reference evidence="1 2" key="1">
    <citation type="submission" date="2019-10" db="EMBL/GenBank/DDBJ databases">
        <title>Genome sequence of Phaeocystidibacter marisrubri JCM30614 (type strain).</title>
        <authorList>
            <person name="Bowman J.P."/>
        </authorList>
    </citation>
    <scope>NUCLEOTIDE SEQUENCE [LARGE SCALE GENOMIC DNA]</scope>
    <source>
        <strain evidence="1 2">JCM 30614</strain>
    </source>
</reference>
<keyword evidence="2" id="KW-1185">Reference proteome</keyword>
<dbReference type="Proteomes" id="UP000484164">
    <property type="component" value="Unassembled WGS sequence"/>
</dbReference>
<protein>
    <submittedName>
        <fullName evidence="1">Omp28 family outer membrane lipoprotein</fullName>
    </submittedName>
</protein>
<dbReference type="EMBL" id="WBVQ01000001">
    <property type="protein sequence ID" value="KAB2816923.1"/>
    <property type="molecule type" value="Genomic_DNA"/>
</dbReference>
<name>A0A6L3ZH28_9FLAO</name>
<proteinExistence type="predicted"/>
<dbReference type="InterPro" id="IPR013783">
    <property type="entry name" value="Ig-like_fold"/>
</dbReference>
<dbReference type="OrthoDB" id="1081990at2"/>
<dbReference type="Pfam" id="PF11551">
    <property type="entry name" value="Omp28"/>
    <property type="match status" value="1"/>
</dbReference>